<dbReference type="RefSeq" id="WP_057849950.1">
    <property type="nucleotide sequence ID" value="NZ_LLXX01000050.1"/>
</dbReference>
<dbReference type="EMBL" id="LLXX01000050">
    <property type="protein sequence ID" value="KRR10607.1"/>
    <property type="molecule type" value="Genomic_DNA"/>
</dbReference>
<dbReference type="AlphaFoldDB" id="A0A0R3LY27"/>
<dbReference type="InterPro" id="IPR043129">
    <property type="entry name" value="ATPase_NBD"/>
</dbReference>
<dbReference type="Pfam" id="PF00480">
    <property type="entry name" value="ROK"/>
    <property type="match status" value="1"/>
</dbReference>
<accession>A0A0R3LY27</accession>
<proteinExistence type="predicted"/>
<gene>
    <name evidence="1" type="ORF">CP49_12295</name>
</gene>
<protein>
    <submittedName>
        <fullName evidence="1">ROK family protein</fullName>
    </submittedName>
</protein>
<sequence>MKALTAHQPRVKRVLVIDVGGTSVKILASGQTESRSFRSGPKLTSRQMVSKVKKLAADWTYDVISIGYPGPVLGGRPAAEPANLGRGWLAFDFAQAFGLPAKVLNDAALQALGSYNGGKMLFLGLGTGLGTALVINGVVKPMELGHLPYMKGTYEDYVGRAGLERDGKKMWRRRVADVVERLRAALQPDDTVIGGGNVKKLNALPQRCRAGENANAFLGGFRLWASTDVLPSNPQRGGARSRRKS</sequence>
<evidence type="ECO:0000313" key="1">
    <source>
        <dbReference type="EMBL" id="KRR10607.1"/>
    </source>
</evidence>
<dbReference type="STRING" id="1518501.CQ10_34055"/>
<dbReference type="OrthoDB" id="849313at2"/>
<dbReference type="InterPro" id="IPR000600">
    <property type="entry name" value="ROK"/>
</dbReference>
<name>A0A0R3LY27_9BRAD</name>
<dbReference type="Gene3D" id="3.30.420.40">
    <property type="match status" value="2"/>
</dbReference>
<keyword evidence="2" id="KW-1185">Reference proteome</keyword>
<dbReference type="SUPFAM" id="SSF53067">
    <property type="entry name" value="Actin-like ATPase domain"/>
    <property type="match status" value="1"/>
</dbReference>
<evidence type="ECO:0000313" key="2">
    <source>
        <dbReference type="Proteomes" id="UP000051913"/>
    </source>
</evidence>
<reference evidence="1 2" key="1">
    <citation type="submission" date="2014-03" db="EMBL/GenBank/DDBJ databases">
        <title>Bradyrhizobium valentinum sp. nov., isolated from effective nodules of Lupinus mariae-josephae, a lupine endemic of basic-lime soils in Eastern Spain.</title>
        <authorList>
            <person name="Duran D."/>
            <person name="Rey L."/>
            <person name="Navarro A."/>
            <person name="Busquets A."/>
            <person name="Imperial J."/>
            <person name="Ruiz-Argueso T."/>
        </authorList>
    </citation>
    <scope>NUCLEOTIDE SEQUENCE [LARGE SCALE GENOMIC DNA]</scope>
    <source>
        <strain evidence="1 2">LmjM3</strain>
    </source>
</reference>
<organism evidence="1 2">
    <name type="scientific">Bradyrhizobium valentinum</name>
    <dbReference type="NCBI Taxonomy" id="1518501"/>
    <lineage>
        <taxon>Bacteria</taxon>
        <taxon>Pseudomonadati</taxon>
        <taxon>Pseudomonadota</taxon>
        <taxon>Alphaproteobacteria</taxon>
        <taxon>Hyphomicrobiales</taxon>
        <taxon>Nitrobacteraceae</taxon>
        <taxon>Bradyrhizobium</taxon>
    </lineage>
</organism>
<dbReference type="Proteomes" id="UP000051913">
    <property type="component" value="Unassembled WGS sequence"/>
</dbReference>
<comment type="caution">
    <text evidence="1">The sequence shown here is derived from an EMBL/GenBank/DDBJ whole genome shotgun (WGS) entry which is preliminary data.</text>
</comment>